<dbReference type="GO" id="GO:0005524">
    <property type="term" value="F:ATP binding"/>
    <property type="evidence" value="ECO:0007669"/>
    <property type="project" value="UniProtKB-KW"/>
</dbReference>
<dbReference type="GO" id="GO:0016887">
    <property type="term" value="F:ATP hydrolysis activity"/>
    <property type="evidence" value="ECO:0007669"/>
    <property type="project" value="InterPro"/>
</dbReference>
<keyword evidence="3" id="KW-0547">Nucleotide-binding</keyword>
<evidence type="ECO:0000256" key="2">
    <source>
        <dbReference type="ARBA" id="ARBA00022448"/>
    </source>
</evidence>
<evidence type="ECO:0000256" key="4">
    <source>
        <dbReference type="ARBA" id="ARBA00022840"/>
    </source>
</evidence>
<evidence type="ECO:0000256" key="1">
    <source>
        <dbReference type="ARBA" id="ARBA00005417"/>
    </source>
</evidence>
<keyword evidence="4" id="KW-0067">ATP-binding</keyword>
<evidence type="ECO:0000313" key="7">
    <source>
        <dbReference type="Proteomes" id="UP000290433"/>
    </source>
</evidence>
<evidence type="ECO:0000256" key="3">
    <source>
        <dbReference type="ARBA" id="ARBA00022741"/>
    </source>
</evidence>
<accession>A0A444W0Q9</accession>
<comment type="caution">
    <text evidence="6">The sequence shown here is derived from an EMBL/GenBank/DDBJ whole genome shotgun (WGS) entry which is preliminary data.</text>
</comment>
<comment type="similarity">
    <text evidence="1">Belongs to the ABC transporter superfamily.</text>
</comment>
<dbReference type="SUPFAM" id="SSF52540">
    <property type="entry name" value="P-loop containing nucleoside triphosphate hydrolases"/>
    <property type="match status" value="1"/>
</dbReference>
<evidence type="ECO:0000259" key="5">
    <source>
        <dbReference type="PROSITE" id="PS50893"/>
    </source>
</evidence>
<dbReference type="SMART" id="SM00382">
    <property type="entry name" value="AAA"/>
    <property type="match status" value="1"/>
</dbReference>
<name>A0A444W0Q9_9FLAO</name>
<sequence length="319" mass="35644">MRLTGLLLSKNFKSSFISSSKINQKMNSLSIKNLSKTYENGTKAIDHLSLEISNGMFGLLGPNGAGKSTLMRTIAALQEPTSGIIEFNGINILENPMFIRQNLGYLPQEFGVYPKNSAYRLLDHLAILKGIINKKERHDQILYLLQQTNLLQHKDKAVHSFSGGMRQRFGIAQALLGNPKIIIVDEPTAGLDPEERNRFNNLLSEIGESIIVVLSTHIVEDVRDLCPKMAIISNGKLILEGKPNETIETLKGKIWTKAIQKSELEDHKLNFNIISSHLNSGKINIHVFSEYQPDSGFELISPDLSDVYFSVLGQNQFKN</sequence>
<dbReference type="CDD" id="cd03264">
    <property type="entry name" value="ABC_drug_resistance_like"/>
    <property type="match status" value="1"/>
</dbReference>
<keyword evidence="2" id="KW-0813">Transport</keyword>
<dbReference type="InterPro" id="IPR003593">
    <property type="entry name" value="AAA+_ATPase"/>
</dbReference>
<dbReference type="AlphaFoldDB" id="A0A444W0Q9"/>
<reference evidence="6 7" key="1">
    <citation type="submission" date="2014-12" db="EMBL/GenBank/DDBJ databases">
        <title>Genome sequence of Flavobacterium anhuiense RCM74.</title>
        <authorList>
            <person name="Kim J.F."/>
            <person name="Song J.Y."/>
            <person name="Kwak M.-J."/>
            <person name="Lee S.-W."/>
        </authorList>
    </citation>
    <scope>NUCLEOTIDE SEQUENCE [LARGE SCALE GENOMIC DNA]</scope>
    <source>
        <strain evidence="6 7">RCM74</strain>
    </source>
</reference>
<organism evidence="6 7">
    <name type="scientific">Flavobacterium anhuiense</name>
    <dbReference type="NCBI Taxonomy" id="459526"/>
    <lineage>
        <taxon>Bacteria</taxon>
        <taxon>Pseudomonadati</taxon>
        <taxon>Bacteroidota</taxon>
        <taxon>Flavobacteriia</taxon>
        <taxon>Flavobacteriales</taxon>
        <taxon>Flavobacteriaceae</taxon>
        <taxon>Flavobacterium</taxon>
    </lineage>
</organism>
<dbReference type="InterPro" id="IPR003439">
    <property type="entry name" value="ABC_transporter-like_ATP-bd"/>
</dbReference>
<protein>
    <submittedName>
        <fullName evidence="6">ABC transporter related protein</fullName>
    </submittedName>
</protein>
<feature type="domain" description="ABC transporter" evidence="5">
    <location>
        <begin position="29"/>
        <end position="259"/>
    </location>
</feature>
<dbReference type="Proteomes" id="UP000290433">
    <property type="component" value="Unassembled WGS sequence"/>
</dbReference>
<dbReference type="InterPro" id="IPR027417">
    <property type="entry name" value="P-loop_NTPase"/>
</dbReference>
<dbReference type="PANTHER" id="PTHR43335:SF2">
    <property type="entry name" value="ABC TRANSPORTER, ATP-BINDING PROTEIN"/>
    <property type="match status" value="1"/>
</dbReference>
<gene>
    <name evidence="6" type="ORF">NU08_1159</name>
</gene>
<dbReference type="EMBL" id="JUIV01000003">
    <property type="protein sequence ID" value="RYJ39490.1"/>
    <property type="molecule type" value="Genomic_DNA"/>
</dbReference>
<dbReference type="Pfam" id="PF00005">
    <property type="entry name" value="ABC_tran"/>
    <property type="match status" value="1"/>
</dbReference>
<proteinExistence type="inferred from homology"/>
<dbReference type="InterPro" id="IPR017871">
    <property type="entry name" value="ABC_transporter-like_CS"/>
</dbReference>
<dbReference type="PROSITE" id="PS00211">
    <property type="entry name" value="ABC_TRANSPORTER_1"/>
    <property type="match status" value="1"/>
</dbReference>
<dbReference type="PROSITE" id="PS50893">
    <property type="entry name" value="ABC_TRANSPORTER_2"/>
    <property type="match status" value="1"/>
</dbReference>
<evidence type="ECO:0000313" key="6">
    <source>
        <dbReference type="EMBL" id="RYJ39490.1"/>
    </source>
</evidence>
<dbReference type="Gene3D" id="3.40.50.300">
    <property type="entry name" value="P-loop containing nucleotide triphosphate hydrolases"/>
    <property type="match status" value="1"/>
</dbReference>
<dbReference type="PANTHER" id="PTHR43335">
    <property type="entry name" value="ABC TRANSPORTER, ATP-BINDING PROTEIN"/>
    <property type="match status" value="1"/>
</dbReference>